<dbReference type="InterPro" id="IPR020845">
    <property type="entry name" value="AMP-binding_CS"/>
</dbReference>
<dbReference type="PANTHER" id="PTHR43845">
    <property type="entry name" value="BLR5969 PROTEIN"/>
    <property type="match status" value="1"/>
</dbReference>
<dbReference type="AlphaFoldDB" id="X1NYY9"/>
<name>X1NYY9_9ZZZZ</name>
<dbReference type="PANTHER" id="PTHR43845:SF1">
    <property type="entry name" value="BLR5969 PROTEIN"/>
    <property type="match status" value="1"/>
</dbReference>
<reference evidence="1" key="1">
    <citation type="journal article" date="2014" name="Front. Microbiol.">
        <title>High frequency of phylogenetically diverse reductive dehalogenase-homologous genes in deep subseafloor sedimentary metagenomes.</title>
        <authorList>
            <person name="Kawai M."/>
            <person name="Futagami T."/>
            <person name="Toyoda A."/>
            <person name="Takaki Y."/>
            <person name="Nishi S."/>
            <person name="Hori S."/>
            <person name="Arai W."/>
            <person name="Tsubouchi T."/>
            <person name="Morono Y."/>
            <person name="Uchiyama I."/>
            <person name="Ito T."/>
            <person name="Fujiyama A."/>
            <person name="Inagaki F."/>
            <person name="Takami H."/>
        </authorList>
    </citation>
    <scope>NUCLEOTIDE SEQUENCE</scope>
    <source>
        <strain evidence="1">Expedition CK06-06</strain>
    </source>
</reference>
<gene>
    <name evidence="1" type="ORF">S06H3_38286</name>
</gene>
<accession>X1NYY9</accession>
<dbReference type="InterPro" id="IPR042099">
    <property type="entry name" value="ANL_N_sf"/>
</dbReference>
<protein>
    <recommendedName>
        <fullName evidence="2">AMP-dependent synthetase/ligase domain-containing protein</fullName>
    </recommendedName>
</protein>
<evidence type="ECO:0008006" key="2">
    <source>
        <dbReference type="Google" id="ProtNLM"/>
    </source>
</evidence>
<dbReference type="Gene3D" id="3.40.50.12780">
    <property type="entry name" value="N-terminal domain of ligase-like"/>
    <property type="match status" value="1"/>
</dbReference>
<proteinExistence type="predicted"/>
<dbReference type="SUPFAM" id="SSF56801">
    <property type="entry name" value="Acetyl-CoA synthetase-like"/>
    <property type="match status" value="1"/>
</dbReference>
<dbReference type="PROSITE" id="PS00455">
    <property type="entry name" value="AMP_BINDING"/>
    <property type="match status" value="1"/>
</dbReference>
<feature type="non-terminal residue" evidence="1">
    <location>
        <position position="137"/>
    </location>
</feature>
<comment type="caution">
    <text evidence="1">The sequence shown here is derived from an EMBL/GenBank/DDBJ whole genome shotgun (WGS) entry which is preliminary data.</text>
</comment>
<evidence type="ECO:0000313" key="1">
    <source>
        <dbReference type="EMBL" id="GAI35421.1"/>
    </source>
</evidence>
<dbReference type="EMBL" id="BARV01023323">
    <property type="protein sequence ID" value="GAI35421.1"/>
    <property type="molecule type" value="Genomic_DNA"/>
</dbReference>
<organism evidence="1">
    <name type="scientific">marine sediment metagenome</name>
    <dbReference type="NCBI Taxonomy" id="412755"/>
    <lineage>
        <taxon>unclassified sequences</taxon>
        <taxon>metagenomes</taxon>
        <taxon>ecological metagenomes</taxon>
    </lineage>
</organism>
<sequence>MSRKIDPEYLDRENLEKLQLKRLKKVLDRVYHKVPFYREAFDARKVKPDNIKNLKDLERLPFTTREDLRAGYPYGFLTSSLSRLVRLHTSTGTTGKPKAVLFTQKDIDQAARLITRSMSMTGAGPEDVFQNMMSYGL</sequence>